<organism evidence="1 2">
    <name type="scientific">Hibiscus sabdariffa</name>
    <name type="common">roselle</name>
    <dbReference type="NCBI Taxonomy" id="183260"/>
    <lineage>
        <taxon>Eukaryota</taxon>
        <taxon>Viridiplantae</taxon>
        <taxon>Streptophyta</taxon>
        <taxon>Embryophyta</taxon>
        <taxon>Tracheophyta</taxon>
        <taxon>Spermatophyta</taxon>
        <taxon>Magnoliopsida</taxon>
        <taxon>eudicotyledons</taxon>
        <taxon>Gunneridae</taxon>
        <taxon>Pentapetalae</taxon>
        <taxon>rosids</taxon>
        <taxon>malvids</taxon>
        <taxon>Malvales</taxon>
        <taxon>Malvaceae</taxon>
        <taxon>Malvoideae</taxon>
        <taxon>Hibiscus</taxon>
    </lineage>
</organism>
<sequence length="250" mass="28674">MFQPFICGTFDPEDDDDRRKSRRNSFCKSKSSKKESKNPYSDLGLDKFSALLSEIEEKKQKIYSQTGAEDISLIRFRYKNSTDIVPIVVKLKDEKEEAKRKSVDSDTTKDDHPVTKVIDSEVIDKHPIENIVQGKKVIKKISSGLQSFSDQKKKISFSWNLELQQWRRPSYYVPAILVSILLLLVFFGRSASILFTCIAWYTVPVIQGKSYDQKKVYVRKLSDNRTGAARGKSSSPVRDHHSGNMIKKII</sequence>
<evidence type="ECO:0000313" key="1">
    <source>
        <dbReference type="EMBL" id="KAK8488076.1"/>
    </source>
</evidence>
<dbReference type="PANTHER" id="PTHR35275">
    <property type="entry name" value="ZCF37"/>
    <property type="match status" value="1"/>
</dbReference>
<dbReference type="PANTHER" id="PTHR35275:SF3">
    <property type="entry name" value="PUTATIVE-RELATED"/>
    <property type="match status" value="1"/>
</dbReference>
<keyword evidence="2" id="KW-1185">Reference proteome</keyword>
<dbReference type="EMBL" id="JBBPBM010001034">
    <property type="protein sequence ID" value="KAK8488076.1"/>
    <property type="molecule type" value="Genomic_DNA"/>
</dbReference>
<accession>A0ABR2A4V9</accession>
<gene>
    <name evidence="1" type="ORF">V6N12_029987</name>
</gene>
<dbReference type="Proteomes" id="UP001472677">
    <property type="component" value="Unassembled WGS sequence"/>
</dbReference>
<reference evidence="1 2" key="1">
    <citation type="journal article" date="2024" name="G3 (Bethesda)">
        <title>Genome assembly of Hibiscus sabdariffa L. provides insights into metabolisms of medicinal natural products.</title>
        <authorList>
            <person name="Kim T."/>
        </authorList>
    </citation>
    <scope>NUCLEOTIDE SEQUENCE [LARGE SCALE GENOMIC DNA]</scope>
    <source>
        <strain evidence="1">TK-2024</strain>
        <tissue evidence="1">Old leaves</tissue>
    </source>
</reference>
<comment type="caution">
    <text evidence="1">The sequence shown here is derived from an EMBL/GenBank/DDBJ whole genome shotgun (WGS) entry which is preliminary data.</text>
</comment>
<proteinExistence type="predicted"/>
<evidence type="ECO:0000313" key="2">
    <source>
        <dbReference type="Proteomes" id="UP001472677"/>
    </source>
</evidence>
<protein>
    <submittedName>
        <fullName evidence="1">Uncharacterized protein</fullName>
    </submittedName>
</protein>
<dbReference type="InterPro" id="IPR045880">
    <property type="entry name" value="ZCF37"/>
</dbReference>
<name>A0ABR2A4V9_9ROSI</name>